<organism evidence="1 2">
    <name type="scientific">Cryptosporidium parvum</name>
    <dbReference type="NCBI Taxonomy" id="5807"/>
    <lineage>
        <taxon>Eukaryota</taxon>
        <taxon>Sar</taxon>
        <taxon>Alveolata</taxon>
        <taxon>Apicomplexa</taxon>
        <taxon>Conoidasida</taxon>
        <taxon>Coccidia</taxon>
        <taxon>Eucoccidiorida</taxon>
        <taxon>Eimeriorina</taxon>
        <taxon>Cryptosporidiidae</taxon>
        <taxon>Cryptosporidium</taxon>
    </lineage>
</organism>
<name>A0A7S7LI88_CRYPV</name>
<evidence type="ECO:0000313" key="1">
    <source>
        <dbReference type="EMBL" id="QOY42231.1"/>
    </source>
</evidence>
<accession>A0A7S7LI88</accession>
<reference evidence="1 2" key="1">
    <citation type="submission" date="2019-09" db="EMBL/GenBank/DDBJ databases">
        <title>Consistent, comparative and evidence-based genome assembly and annotation for Cryptosporidium parvum, C. hominis and C. tyzzeri.</title>
        <authorList>
            <person name="Baptista R.P."/>
            <person name="Li Y."/>
            <person name="Sateriale A."/>
            <person name="Ansell B."/>
            <person name="Jex A."/>
            <person name="Sanders M."/>
            <person name="Brooks K."/>
            <person name="Tracey A."/>
            <person name="Berriman M."/>
            <person name="Striepen B."/>
            <person name="Cotton J.A."/>
            <person name="Kissinger J.C."/>
        </authorList>
    </citation>
    <scope>NUCLEOTIDE SEQUENCE [LARGE SCALE GENOMIC DNA]</scope>
    <source>
        <strain evidence="1 2">IOWA-ATCC</strain>
    </source>
</reference>
<sequence>MFESIQDRNRVGRGVRKMSISPQFNENIKEIILLTQEIAGIYEHLGGETDVLSQIQNEIAELENYIKSTYDKLQMLIDDIKSIENSYLEELENGENICNNSGNEIYNNFKEDNKRSALMSSKCEEIEKELSSVHSRYALLLEKKKNLLKSMRDSEDVLYAKKKMYQSISMITWSLISESFIQGHFIPVNYPTKTETFQLQIHENNKVSNAEYLWREIEKF</sequence>
<dbReference type="EMBL" id="CP044419">
    <property type="protein sequence ID" value="QOY42231.1"/>
    <property type="molecule type" value="Genomic_DNA"/>
</dbReference>
<evidence type="ECO:0000313" key="2">
    <source>
        <dbReference type="Proteomes" id="UP000593906"/>
    </source>
</evidence>
<dbReference type="AlphaFoldDB" id="A0A7S7LI88"/>
<protein>
    <submittedName>
        <fullName evidence="1">Uncharacterized protein</fullName>
    </submittedName>
</protein>
<dbReference type="VEuPathDB" id="CryptoDB:CPATCC_0020590"/>
<dbReference type="Proteomes" id="UP000593906">
    <property type="component" value="Chromosome 4"/>
</dbReference>
<proteinExistence type="predicted"/>
<gene>
    <name evidence="1" type="ORF">CPATCC_001853</name>
</gene>